<dbReference type="InterPro" id="IPR029062">
    <property type="entry name" value="Class_I_gatase-like"/>
</dbReference>
<keyword evidence="6 11" id="KW-0067">ATP-binding</keyword>
<evidence type="ECO:0000313" key="12">
    <source>
        <dbReference type="EMBL" id="ANK62270.1"/>
    </source>
</evidence>
<evidence type="ECO:0000256" key="11">
    <source>
        <dbReference type="HAMAP-Rule" id="MF_01209"/>
    </source>
</evidence>
<dbReference type="GO" id="GO:0005524">
    <property type="term" value="F:ATP binding"/>
    <property type="evidence" value="ECO:0007669"/>
    <property type="project" value="UniProtKB-UniRule"/>
</dbReference>
<dbReference type="Gene3D" id="3.50.30.20">
    <property type="entry name" value="Carbamoyl-phosphate synthase small subunit, N-terminal domain"/>
    <property type="match status" value="1"/>
</dbReference>
<comment type="caution">
    <text evidence="11">Lacks conserved residue(s) required for the propagation of feature annotation.</text>
</comment>
<feature type="binding site" evidence="11">
    <location>
        <position position="285"/>
    </location>
    <ligand>
        <name>L-glutamine</name>
        <dbReference type="ChEBI" id="CHEBI:58359"/>
    </ligand>
</feature>
<comment type="similarity">
    <text evidence="3 11">Belongs to the CarA family.</text>
</comment>
<dbReference type="InterPro" id="IPR036480">
    <property type="entry name" value="CarbP_synth_ssu_N_sf"/>
</dbReference>
<dbReference type="GO" id="GO:0004088">
    <property type="term" value="F:carbamoyl-phosphate synthase (glutamine-hydrolyzing) activity"/>
    <property type="evidence" value="ECO:0007669"/>
    <property type="project" value="UniProtKB-UniRule"/>
</dbReference>
<dbReference type="NCBIfam" id="NF009475">
    <property type="entry name" value="PRK12838.1"/>
    <property type="match status" value="1"/>
</dbReference>
<comment type="catalytic activity">
    <reaction evidence="10 11">
        <text>L-glutamine + H2O = L-glutamate + NH4(+)</text>
        <dbReference type="Rhea" id="RHEA:15889"/>
        <dbReference type="ChEBI" id="CHEBI:15377"/>
        <dbReference type="ChEBI" id="CHEBI:28938"/>
        <dbReference type="ChEBI" id="CHEBI:29985"/>
        <dbReference type="ChEBI" id="CHEBI:58359"/>
    </reaction>
</comment>
<keyword evidence="7 11" id="KW-0315">Glutamine amidotransferase</keyword>
<dbReference type="AlphaFoldDB" id="A0A192H1N1"/>
<dbReference type="EMBL" id="CP014873">
    <property type="protein sequence ID" value="ANK62270.1"/>
    <property type="molecule type" value="Genomic_DNA"/>
</dbReference>
<dbReference type="OrthoDB" id="9804328at2"/>
<feature type="binding site" evidence="11">
    <location>
        <position position="247"/>
    </location>
    <ligand>
        <name>L-glutamine</name>
        <dbReference type="ChEBI" id="CHEBI:58359"/>
    </ligand>
</feature>
<reference evidence="12 13" key="1">
    <citation type="submission" date="2016-03" db="EMBL/GenBank/DDBJ databases">
        <title>Pediococcus and Lactobacillus from brewery environment - whole genome sequencing and assembly.</title>
        <authorList>
            <person name="Behr J."/>
            <person name="Geissler A.J."/>
            <person name="Vogel R.F."/>
        </authorList>
    </citation>
    <scope>NUCLEOTIDE SEQUENCE [LARGE SCALE GENOMIC DNA]</scope>
    <source>
        <strain evidence="12 13">TMW 1.1989</strain>
    </source>
</reference>
<dbReference type="Proteomes" id="UP000078582">
    <property type="component" value="Chromosome"/>
</dbReference>
<dbReference type="FunFam" id="3.50.30.20:FF:000001">
    <property type="entry name" value="Carbamoyl-phosphate synthase small chain"/>
    <property type="match status" value="1"/>
</dbReference>
<feature type="region of interest" description="CPSase" evidence="11">
    <location>
        <begin position="1"/>
        <end position="167"/>
    </location>
</feature>
<dbReference type="InterPro" id="IPR006274">
    <property type="entry name" value="CarbamoylP_synth_ssu"/>
</dbReference>
<comment type="catalytic activity">
    <reaction evidence="9 11">
        <text>hydrogencarbonate + L-glutamine + 2 ATP + H2O = carbamoyl phosphate + L-glutamate + 2 ADP + phosphate + 2 H(+)</text>
        <dbReference type="Rhea" id="RHEA:18633"/>
        <dbReference type="ChEBI" id="CHEBI:15377"/>
        <dbReference type="ChEBI" id="CHEBI:15378"/>
        <dbReference type="ChEBI" id="CHEBI:17544"/>
        <dbReference type="ChEBI" id="CHEBI:29985"/>
        <dbReference type="ChEBI" id="CHEBI:30616"/>
        <dbReference type="ChEBI" id="CHEBI:43474"/>
        <dbReference type="ChEBI" id="CHEBI:58228"/>
        <dbReference type="ChEBI" id="CHEBI:58359"/>
        <dbReference type="ChEBI" id="CHEBI:456216"/>
        <dbReference type="EC" id="6.3.5.5"/>
    </reaction>
</comment>
<dbReference type="PANTHER" id="PTHR43418">
    <property type="entry name" value="MULTIFUNCTIONAL TRYPTOPHAN BIOSYNTHESIS PROTEIN-RELATED"/>
    <property type="match status" value="1"/>
</dbReference>
<dbReference type="PRINTS" id="PR00099">
    <property type="entry name" value="CPSGATASE"/>
</dbReference>
<dbReference type="Gene3D" id="3.40.50.880">
    <property type="match status" value="1"/>
</dbReference>
<accession>A0A192H1N1</accession>
<dbReference type="Pfam" id="PF00988">
    <property type="entry name" value="CPSase_sm_chain"/>
    <property type="match status" value="1"/>
</dbReference>
<dbReference type="InterPro" id="IPR017926">
    <property type="entry name" value="GATASE"/>
</dbReference>
<evidence type="ECO:0000256" key="2">
    <source>
        <dbReference type="ARBA" id="ARBA00005077"/>
    </source>
</evidence>
<dbReference type="HAMAP" id="MF_01209">
    <property type="entry name" value="CPSase_S_chain"/>
    <property type="match status" value="1"/>
</dbReference>
<organism evidence="12 13">
    <name type="scientific">Loigolactobacillus backii</name>
    <dbReference type="NCBI Taxonomy" id="375175"/>
    <lineage>
        <taxon>Bacteria</taxon>
        <taxon>Bacillati</taxon>
        <taxon>Bacillota</taxon>
        <taxon>Bacilli</taxon>
        <taxon>Lactobacillales</taxon>
        <taxon>Lactobacillaceae</taxon>
        <taxon>Loigolactobacillus</taxon>
    </lineage>
</organism>
<evidence type="ECO:0000256" key="5">
    <source>
        <dbReference type="ARBA" id="ARBA00022741"/>
    </source>
</evidence>
<comment type="pathway">
    <text evidence="1 11">Pyrimidine metabolism; UMP biosynthesis via de novo pathway; (S)-dihydroorotate from bicarbonate: step 1/3.</text>
</comment>
<comment type="function">
    <text evidence="11">Small subunit of the glutamine-dependent carbamoyl phosphate synthetase (CPSase). CPSase catalyzes the formation of carbamoyl phosphate from the ammonia moiety of glutamine, carbonate, and phosphate donated by ATP, constituting the first step of 2 biosynthetic pathways, one leading to arginine and/or urea and the other to pyrimidine nucleotides. The small subunit (glutamine amidotransferase) binds and cleaves glutamine to supply the large subunit with the substrate ammonia.</text>
</comment>
<dbReference type="KEGG" id="lbt:AYR52_08535"/>
<feature type="active site" description="Nucleophile" evidence="11">
    <location>
        <position position="243"/>
    </location>
</feature>
<evidence type="ECO:0000256" key="6">
    <source>
        <dbReference type="ARBA" id="ARBA00022840"/>
    </source>
</evidence>
<comment type="pathway">
    <text evidence="2 11">Amino-acid biosynthesis; L-arginine biosynthesis; carbamoyl phosphate from bicarbonate: step 1/1.</text>
</comment>
<sequence>MKRYLILEDGTTFAGQAFGDLTKEVSGEVVFNTGMTGYQEAITDPSYTNQLITFTYPLIGNYGIDQNRSQSLKATCTAVIVHQLAEQSFHYTSQESLDNFLKTQQIPGISGIDTRALTKHLRQHGTMAGILSKQAHVTNFAKAAQQTLTEKEPAYQTQYYSTNLAKHHVVLIDFGVKQAIIDNLLAHECSVDVVPYASDFTTIANLNPDGILLSNGPANPTDYADSLPLIQQLQTHYPLAGICLGHQLFALANGATTYQLSYGHRGLNHPVKNLITGKTIMTSQNHGYAVAADSLATTPLQVTQVEGNDGSVEGLKHETLPAISVQYHPEANPGPSDGNSFFNQFNQLMTEGVLQHA</sequence>
<dbReference type="SUPFAM" id="SSF52317">
    <property type="entry name" value="Class I glutamine amidotransferase-like"/>
    <property type="match status" value="1"/>
</dbReference>
<dbReference type="InterPro" id="IPR002474">
    <property type="entry name" value="CarbamoylP_synth_ssu_N"/>
</dbReference>
<dbReference type="GeneID" id="42981694"/>
<dbReference type="RefSeq" id="WP_068225610.1">
    <property type="nucleotide sequence ID" value="NZ_CP014623.1"/>
</dbReference>
<dbReference type="InterPro" id="IPR050472">
    <property type="entry name" value="Anth_synth/Amidotransfase"/>
</dbReference>
<keyword evidence="13" id="KW-1185">Reference proteome</keyword>
<keyword evidence="11" id="KW-0055">Arginine biosynthesis</keyword>
<feature type="binding site" evidence="11">
    <location>
        <position position="216"/>
    </location>
    <ligand>
        <name>L-glutamine</name>
        <dbReference type="ChEBI" id="CHEBI:58359"/>
    </ligand>
</feature>
<dbReference type="InterPro" id="IPR035686">
    <property type="entry name" value="CPSase_GATase1"/>
</dbReference>
<dbReference type="EC" id="6.3.5.5" evidence="11"/>
<dbReference type="PANTHER" id="PTHR43418:SF7">
    <property type="entry name" value="CARBAMOYL-PHOSPHATE SYNTHASE SMALL CHAIN"/>
    <property type="match status" value="1"/>
</dbReference>
<dbReference type="GO" id="GO:0044205">
    <property type="term" value="P:'de novo' UMP biosynthetic process"/>
    <property type="evidence" value="ECO:0007669"/>
    <property type="project" value="UniProtKB-UniRule"/>
</dbReference>
<evidence type="ECO:0000313" key="13">
    <source>
        <dbReference type="Proteomes" id="UP000078582"/>
    </source>
</evidence>
<dbReference type="GO" id="GO:0006207">
    <property type="term" value="P:'de novo' pyrimidine nucleobase biosynthetic process"/>
    <property type="evidence" value="ECO:0007669"/>
    <property type="project" value="InterPro"/>
</dbReference>
<dbReference type="Pfam" id="PF00117">
    <property type="entry name" value="GATase"/>
    <property type="match status" value="1"/>
</dbReference>
<evidence type="ECO:0000256" key="3">
    <source>
        <dbReference type="ARBA" id="ARBA00007800"/>
    </source>
</evidence>
<protein>
    <recommendedName>
        <fullName evidence="11">Carbamoyl phosphate synthase small chain</fullName>
        <ecNumber evidence="11">6.3.5.5</ecNumber>
    </recommendedName>
    <alternativeName>
        <fullName evidence="11">Carbamoyl phosphate synthetase glutamine chain</fullName>
    </alternativeName>
</protein>
<gene>
    <name evidence="11" type="primary">carA</name>
    <name evidence="12" type="ORF">AYR53_05460</name>
</gene>
<evidence type="ECO:0000256" key="7">
    <source>
        <dbReference type="ARBA" id="ARBA00022962"/>
    </source>
</evidence>
<keyword evidence="11" id="KW-0028">Amino-acid biosynthesis</keyword>
<feature type="active site" evidence="11">
    <location>
        <position position="330"/>
    </location>
</feature>
<feature type="active site" evidence="11">
    <location>
        <position position="328"/>
    </location>
</feature>
<feature type="binding site" evidence="11">
    <location>
        <position position="288"/>
    </location>
    <ligand>
        <name>L-glutamine</name>
        <dbReference type="ChEBI" id="CHEBI:58359"/>
    </ligand>
</feature>
<dbReference type="PRINTS" id="PR00097">
    <property type="entry name" value="ANTSNTHASEII"/>
</dbReference>
<dbReference type="SMART" id="SM01097">
    <property type="entry name" value="CPSase_sm_chain"/>
    <property type="match status" value="1"/>
</dbReference>
<feature type="binding site" evidence="11">
    <location>
        <position position="287"/>
    </location>
    <ligand>
        <name>L-glutamine</name>
        <dbReference type="ChEBI" id="CHEBI:58359"/>
    </ligand>
</feature>
<dbReference type="GO" id="GO:0006541">
    <property type="term" value="P:glutamine metabolic process"/>
    <property type="evidence" value="ECO:0007669"/>
    <property type="project" value="InterPro"/>
</dbReference>
<dbReference type="PRINTS" id="PR00096">
    <property type="entry name" value="GATASE"/>
</dbReference>
<keyword evidence="8 11" id="KW-0665">Pyrimidine biosynthesis</keyword>
<name>A0A192H1N1_9LACO</name>
<proteinExistence type="inferred from homology"/>
<dbReference type="SUPFAM" id="SSF52021">
    <property type="entry name" value="Carbamoyl phosphate synthetase, small subunit N-terminal domain"/>
    <property type="match status" value="1"/>
</dbReference>
<evidence type="ECO:0000256" key="9">
    <source>
        <dbReference type="ARBA" id="ARBA00048816"/>
    </source>
</evidence>
<evidence type="ECO:0000256" key="4">
    <source>
        <dbReference type="ARBA" id="ARBA00022598"/>
    </source>
</evidence>
<dbReference type="UniPathway" id="UPA00070">
    <property type="reaction ID" value="UER00115"/>
</dbReference>
<dbReference type="PROSITE" id="PS51273">
    <property type="entry name" value="GATASE_TYPE_1"/>
    <property type="match status" value="1"/>
</dbReference>
<evidence type="ECO:0000256" key="10">
    <source>
        <dbReference type="ARBA" id="ARBA00049285"/>
    </source>
</evidence>
<feature type="binding site" evidence="11">
    <location>
        <position position="244"/>
    </location>
    <ligand>
        <name>L-glutamine</name>
        <dbReference type="ChEBI" id="CHEBI:58359"/>
    </ligand>
</feature>
<keyword evidence="5 11" id="KW-0547">Nucleotide-binding</keyword>
<feature type="binding site" evidence="11">
    <location>
        <position position="46"/>
    </location>
    <ligand>
        <name>L-glutamine</name>
        <dbReference type="ChEBI" id="CHEBI:58359"/>
    </ligand>
</feature>
<evidence type="ECO:0000256" key="1">
    <source>
        <dbReference type="ARBA" id="ARBA00004812"/>
    </source>
</evidence>
<dbReference type="STRING" id="375175.AYR53_05460"/>
<evidence type="ECO:0000256" key="8">
    <source>
        <dbReference type="ARBA" id="ARBA00022975"/>
    </source>
</evidence>
<comment type="subunit">
    <text evidence="11">Composed of two chains; the small (or glutamine) chain promotes the hydrolysis of glutamine to ammonia, which is used by the large (or ammonia) chain to synthesize carbamoyl phosphate. Tetramer of heterodimers (alpha,beta)4.</text>
</comment>
<dbReference type="NCBIfam" id="TIGR01368">
    <property type="entry name" value="CPSaseIIsmall"/>
    <property type="match status" value="1"/>
</dbReference>
<dbReference type="UniPathway" id="UPA00068">
    <property type="reaction ID" value="UER00171"/>
</dbReference>
<keyword evidence="4 11" id="KW-0436">Ligase</keyword>
<dbReference type="GO" id="GO:0006526">
    <property type="term" value="P:L-arginine biosynthetic process"/>
    <property type="evidence" value="ECO:0007669"/>
    <property type="project" value="UniProtKB-UniRule"/>
</dbReference>
<dbReference type="CDD" id="cd01744">
    <property type="entry name" value="GATase1_CPSase"/>
    <property type="match status" value="1"/>
</dbReference>